<evidence type="ECO:0008006" key="5">
    <source>
        <dbReference type="Google" id="ProtNLM"/>
    </source>
</evidence>
<protein>
    <recommendedName>
        <fullName evidence="5">Glycosyl hydrolase</fullName>
    </recommendedName>
</protein>
<name>A0A6N9Z5G0_9BIFI</name>
<dbReference type="SUPFAM" id="SSF48208">
    <property type="entry name" value="Six-hairpin glycosidases"/>
    <property type="match status" value="1"/>
</dbReference>
<dbReference type="Pfam" id="PF20578">
    <property type="entry name" value="aBig_2"/>
    <property type="match status" value="1"/>
</dbReference>
<dbReference type="PANTHER" id="PTHR31151">
    <property type="entry name" value="PROLINE-TRNA LIGASE (DUF1680)"/>
    <property type="match status" value="1"/>
</dbReference>
<sequence length="848" mass="93376">MNAVPRSCRPSPCSRVVSHATLPAAVPIPARIFGRLRSLDWTEGRFRRRIDGGGATGLVFIVGRHIMADTVADDRRLAAQDAALLYIGNTGTVEFDLDLPKTGANDSEIVWSSDDERWIKPDGTVHQPEYGRGYRDVTLTATVTHGTASATRTFTVRVIERHHQVAVRDVLPVELAVRSGAEYALPTYTAVRTEDGMTISRRIAWHDGVEHTAPRLPHGDGHSHDIRWRGVIDGTGTPVTAVVHVIDHDPDVRVDATARRVPIGIDHVRLTGDGALAADQRHRIAYLRGLDNDRLLVEFRRAAGLDTRGARPMTGWDAPDSLLRGHTTGHTLSAYALAYAASGDATIEAKLADLVASLAEAQRAFAARPGARPGFLSAYDETQFDRLEEYAPYPTIWAPYYTLHKILAGLLDAYRLAGNRQALDVARGIGDWTYERLHRLSHERLQRMWSLYIAGEFGGMNDALADLYALTGDERHLAAARLFDNDRLITPLRQHVDALGGMHANQHIPQVIGMVKLFEATGSLRYLDQARFFTDSVLAHHLYAMGGTGQGEMFHQPDEIGSLLADDTAESCATYNMLKLVAELERYVPCAAYADYAESATINHVAATIDHRSGHVDDGDSIYFMPTQPGGRRAFDPDENSCCHGTGLESHFHAAHGAYYVDEDALYVRRYLNGMLDDDAARLTVSVDDATPERVGIRIDRLDRDVLCLRVPGWSDGDVAVKANGREVSLATVELSRTGDGELAFTADALGLESWDGACLSLAFMPRMRLMPTPDRPRIAAVAWGPYVLAALDDRAGMLSVPVDETDPDAAFERSGNGLEFMHRATGLRFVPLFMIDDEPYHLYVRIR</sequence>
<feature type="domain" description="Atrophied bacterial Ig" evidence="2">
    <location>
        <begin position="79"/>
        <end position="160"/>
    </location>
</feature>
<dbReference type="AlphaFoldDB" id="A0A6N9Z5G0"/>
<gene>
    <name evidence="3" type="ORF">GFD25_07730</name>
</gene>
<dbReference type="GO" id="GO:0005975">
    <property type="term" value="P:carbohydrate metabolic process"/>
    <property type="evidence" value="ECO:0007669"/>
    <property type="project" value="InterPro"/>
</dbReference>
<evidence type="ECO:0000259" key="2">
    <source>
        <dbReference type="Pfam" id="PF20578"/>
    </source>
</evidence>
<accession>A0A6N9Z5G0</accession>
<evidence type="ECO:0000259" key="1">
    <source>
        <dbReference type="Pfam" id="PF07944"/>
    </source>
</evidence>
<evidence type="ECO:0000313" key="4">
    <source>
        <dbReference type="Proteomes" id="UP000469194"/>
    </source>
</evidence>
<dbReference type="InterPro" id="IPR046780">
    <property type="entry name" value="aBig_2"/>
</dbReference>
<proteinExistence type="predicted"/>
<reference evidence="3 4" key="1">
    <citation type="submission" date="2019-10" db="EMBL/GenBank/DDBJ databases">
        <title>Bifidobacterium from non-human primates.</title>
        <authorList>
            <person name="Modesto M."/>
        </authorList>
    </citation>
    <scope>NUCLEOTIDE SEQUENCE [LARGE SCALE GENOMIC DNA]</scope>
    <source>
        <strain evidence="3 4">TRE17</strain>
    </source>
</reference>
<comment type="caution">
    <text evidence="3">The sequence shown here is derived from an EMBL/GenBank/DDBJ whole genome shotgun (WGS) entry which is preliminary data.</text>
</comment>
<keyword evidence="4" id="KW-1185">Reference proteome</keyword>
<evidence type="ECO:0000313" key="3">
    <source>
        <dbReference type="EMBL" id="NEG89872.1"/>
    </source>
</evidence>
<dbReference type="InterPro" id="IPR008928">
    <property type="entry name" value="6-hairpin_glycosidase_sf"/>
</dbReference>
<dbReference type="Proteomes" id="UP000469194">
    <property type="component" value="Unassembled WGS sequence"/>
</dbReference>
<dbReference type="EMBL" id="WHZW01000014">
    <property type="protein sequence ID" value="NEG89872.1"/>
    <property type="molecule type" value="Genomic_DNA"/>
</dbReference>
<dbReference type="PANTHER" id="PTHR31151:SF0">
    <property type="entry name" value="PROLINE-TRNA LIGASE (DUF1680)"/>
    <property type="match status" value="1"/>
</dbReference>
<organism evidence="3 4">
    <name type="scientific">Bifidobacterium aerophilum</name>
    <dbReference type="NCBI Taxonomy" id="1798155"/>
    <lineage>
        <taxon>Bacteria</taxon>
        <taxon>Bacillati</taxon>
        <taxon>Actinomycetota</taxon>
        <taxon>Actinomycetes</taxon>
        <taxon>Bifidobacteriales</taxon>
        <taxon>Bifidobacteriaceae</taxon>
        <taxon>Bifidobacterium</taxon>
    </lineage>
</organism>
<feature type="domain" description="Non-reducing end beta-L-arabinofuranosidase-like GH127 catalytic" evidence="1">
    <location>
        <begin position="268"/>
        <end position="653"/>
    </location>
</feature>
<dbReference type="Pfam" id="PF07944">
    <property type="entry name" value="Beta-AFase-like_GH127_cat"/>
    <property type="match status" value="1"/>
</dbReference>
<dbReference type="InterPro" id="IPR012878">
    <property type="entry name" value="Beta-AFase-like_GH127_cat"/>
</dbReference>